<name>A0A069SFH9_PHOVU</name>
<dbReference type="RefSeq" id="WP_005840761.1">
    <property type="nucleotide sequence ID" value="NZ_JNHM01000032.1"/>
</dbReference>
<accession>A0A069SFH9</accession>
<sequence length="113" mass="12875">MNYKIKVYRHFEKEVKKLSKRYKSLKQDLTILAAELMQNPDMGTDLGNGLHKVRMSIASKGKGKRGGARVITLIATLSKEEKEIGLHFIYDKSERENITDKELQAVLKDNGII</sequence>
<dbReference type="AlphaFoldDB" id="A0A069SFH9"/>
<protein>
    <recommendedName>
        <fullName evidence="4">Addiction module toxin RelE</fullName>
    </recommendedName>
</protein>
<proteinExistence type="predicted"/>
<dbReference type="InterPro" id="IPR009387">
    <property type="entry name" value="HigB-2"/>
</dbReference>
<reference evidence="2 3" key="1">
    <citation type="submission" date="2014-04" db="EMBL/GenBank/DDBJ databases">
        <authorList>
            <person name="Sears C."/>
            <person name="Carroll K."/>
            <person name="Sack B.R."/>
            <person name="Qadri F."/>
            <person name="Myers L.L."/>
            <person name="Chung G.-T."/>
            <person name="Escheverria P."/>
            <person name="Fraser C.M."/>
            <person name="Sadzewicz L."/>
            <person name="Shefchek K.A."/>
            <person name="Tallon L."/>
            <person name="Das S.P."/>
            <person name="Daugherty S."/>
            <person name="Mongodin E.F."/>
        </authorList>
    </citation>
    <scope>NUCLEOTIDE SEQUENCE [LARGE SCALE GENOMIC DNA]</scope>
    <source>
        <strain evidence="2 3">3975 RP4</strain>
    </source>
</reference>
<evidence type="ECO:0000313" key="2">
    <source>
        <dbReference type="EMBL" id="KDS53012.1"/>
    </source>
</evidence>
<organism evidence="2 3">
    <name type="scientific">Phocaeicola vulgatus str. 3975 RP4</name>
    <dbReference type="NCBI Taxonomy" id="1339352"/>
    <lineage>
        <taxon>Bacteria</taxon>
        <taxon>Pseudomonadati</taxon>
        <taxon>Bacteroidota</taxon>
        <taxon>Bacteroidia</taxon>
        <taxon>Bacteroidales</taxon>
        <taxon>Bacteroidaceae</taxon>
        <taxon>Phocaeicola</taxon>
    </lineage>
</organism>
<gene>
    <name evidence="2" type="ORF">M099_2785</name>
</gene>
<dbReference type="EMBL" id="JNHM01000032">
    <property type="protein sequence ID" value="KDS53012.1"/>
    <property type="molecule type" value="Genomic_DNA"/>
</dbReference>
<evidence type="ECO:0000256" key="1">
    <source>
        <dbReference type="SAM" id="Coils"/>
    </source>
</evidence>
<dbReference type="PATRIC" id="fig|1339352.3.peg.2679"/>
<dbReference type="Proteomes" id="UP000027661">
    <property type="component" value="Unassembled WGS sequence"/>
</dbReference>
<dbReference type="GeneID" id="5301458"/>
<comment type="caution">
    <text evidence="2">The sequence shown here is derived from an EMBL/GenBank/DDBJ whole genome shotgun (WGS) entry which is preliminary data.</text>
</comment>
<dbReference type="Pfam" id="PF06296">
    <property type="entry name" value="RelE"/>
    <property type="match status" value="1"/>
</dbReference>
<evidence type="ECO:0008006" key="4">
    <source>
        <dbReference type="Google" id="ProtNLM"/>
    </source>
</evidence>
<feature type="coiled-coil region" evidence="1">
    <location>
        <begin position="8"/>
        <end position="35"/>
    </location>
</feature>
<evidence type="ECO:0000313" key="3">
    <source>
        <dbReference type="Proteomes" id="UP000027661"/>
    </source>
</evidence>
<keyword evidence="1" id="KW-0175">Coiled coil</keyword>